<evidence type="ECO:0008006" key="2">
    <source>
        <dbReference type="Google" id="ProtNLM"/>
    </source>
</evidence>
<sequence>MVANIKIPKTGKIGRFANNVKKETNSTVFQKVMEGIEEFESTTDKAKKAKWMQEAIKRLENTVGREKSINIMEKCGRECFNQHKWHKQQVMSKAMSIEEIVVKFSTRSFKLRIEDKNTIIAEYTRCLCHLVKQTEAPFPTNSYCHCSVGWWKQFFEYALKKPVEVELVHSIISGAKTCKFLIHI</sequence>
<dbReference type="Pfam" id="PF19641">
    <property type="entry name" value="DUF6144"/>
    <property type="match status" value="1"/>
</dbReference>
<reference evidence="1" key="1">
    <citation type="submission" date="2020-06" db="EMBL/GenBank/DDBJ databases">
        <title>Unique genomic features of the anaerobic methanotrophic archaea.</title>
        <authorList>
            <person name="Chadwick G.L."/>
            <person name="Skennerton C.T."/>
            <person name="Laso-Perez R."/>
            <person name="Leu A.O."/>
            <person name="Speth D.R."/>
            <person name="Yu H."/>
            <person name="Morgan-Lang C."/>
            <person name="Hatzenpichler R."/>
            <person name="Goudeau D."/>
            <person name="Malmstrom R."/>
            <person name="Brazelton W.J."/>
            <person name="Woyke T."/>
            <person name="Hallam S.J."/>
            <person name="Tyson G.W."/>
            <person name="Wegener G."/>
            <person name="Boetius A."/>
            <person name="Orphan V."/>
        </authorList>
    </citation>
    <scope>NUCLEOTIDE SEQUENCE</scope>
</reference>
<gene>
    <name evidence="1" type="ORF">CKJHOKLD_00008</name>
</gene>
<protein>
    <recommendedName>
        <fullName evidence="2">Metanogen output domain-containing protein</fullName>
    </recommendedName>
</protein>
<proteinExistence type="predicted"/>
<organism evidence="1">
    <name type="scientific">Candidatus Methanogaster sp. ANME-2c ERB4</name>
    <dbReference type="NCBI Taxonomy" id="2759911"/>
    <lineage>
        <taxon>Archaea</taxon>
        <taxon>Methanobacteriati</taxon>
        <taxon>Methanobacteriota</taxon>
        <taxon>Stenosarchaea group</taxon>
        <taxon>Methanomicrobia</taxon>
        <taxon>Methanosarcinales</taxon>
        <taxon>ANME-2 cluster</taxon>
        <taxon>Candidatus Methanogasteraceae</taxon>
        <taxon>Candidatus Methanogaster</taxon>
    </lineage>
</organism>
<dbReference type="Gene3D" id="3.30.1380.20">
    <property type="entry name" value="Trafficking protein particle complex subunit 3"/>
    <property type="match status" value="1"/>
</dbReference>
<accession>A0A7G9YQV3</accession>
<dbReference type="InterPro" id="IPR046142">
    <property type="entry name" value="DUF6144"/>
</dbReference>
<name>A0A7G9YQV3_9EURY</name>
<dbReference type="AlphaFoldDB" id="A0A7G9YQV3"/>
<dbReference type="EMBL" id="MT631434">
    <property type="protein sequence ID" value="QNO50387.1"/>
    <property type="molecule type" value="Genomic_DNA"/>
</dbReference>
<evidence type="ECO:0000313" key="1">
    <source>
        <dbReference type="EMBL" id="QNO50387.1"/>
    </source>
</evidence>